<evidence type="ECO:0000256" key="14">
    <source>
        <dbReference type="SAM" id="Phobius"/>
    </source>
</evidence>
<proteinExistence type="inferred from homology"/>
<evidence type="ECO:0000256" key="9">
    <source>
        <dbReference type="ARBA" id="ARBA00022989"/>
    </source>
</evidence>
<keyword evidence="7" id="KW-0999">Mitochondrion inner membrane</keyword>
<protein>
    <recommendedName>
        <fullName evidence="3">NADH dehydrogenase [ubiquinone] 1 beta subcomplex subunit 4</fullName>
    </recommendedName>
    <alternativeName>
        <fullName evidence="12">Complex I-B15</fullName>
    </alternativeName>
    <alternativeName>
        <fullName evidence="13">NADH-ubiquinone oxidoreductase B15 subunit</fullName>
    </alternativeName>
</protein>
<evidence type="ECO:0000256" key="2">
    <source>
        <dbReference type="ARBA" id="ARBA00007260"/>
    </source>
</evidence>
<dbReference type="EMBL" id="CVRI01000053">
    <property type="protein sequence ID" value="CRK99831.1"/>
    <property type="molecule type" value="Genomic_DNA"/>
</dbReference>
<evidence type="ECO:0000256" key="1">
    <source>
        <dbReference type="ARBA" id="ARBA00004434"/>
    </source>
</evidence>
<dbReference type="Proteomes" id="UP000183832">
    <property type="component" value="Unassembled WGS sequence"/>
</dbReference>
<reference evidence="15 16" key="1">
    <citation type="submission" date="2015-04" db="EMBL/GenBank/DDBJ databases">
        <authorList>
            <person name="Syromyatnikov M.Y."/>
            <person name="Popov V.N."/>
        </authorList>
    </citation>
    <scope>NUCLEOTIDE SEQUENCE [LARGE SCALE GENOMIC DNA]</scope>
</reference>
<dbReference type="InterPro" id="IPR009866">
    <property type="entry name" value="NADH_UbQ_OxRdtase_NDUFB4_su"/>
</dbReference>
<dbReference type="STRING" id="568069.A0A1J1IHU4"/>
<dbReference type="Pfam" id="PF07225">
    <property type="entry name" value="NDUF_B4"/>
    <property type="match status" value="1"/>
</dbReference>
<evidence type="ECO:0000256" key="3">
    <source>
        <dbReference type="ARBA" id="ARBA00018681"/>
    </source>
</evidence>
<dbReference type="PANTHER" id="PTHR15469:SF0">
    <property type="entry name" value="NADH DEHYDROGENASE [UBIQUINONE] 1 BETA SUBCOMPLEX SUBUNIT 4"/>
    <property type="match status" value="1"/>
</dbReference>
<gene>
    <name evidence="15" type="primary">putative GF11341</name>
    <name evidence="15" type="ORF">CLUMA_CG013139</name>
</gene>
<comment type="similarity">
    <text evidence="2">Belongs to the complex I NDUFB4 subunit family.</text>
</comment>
<evidence type="ECO:0000313" key="16">
    <source>
        <dbReference type="Proteomes" id="UP000183832"/>
    </source>
</evidence>
<comment type="subcellular location">
    <subcellularLocation>
        <location evidence="1">Mitochondrion inner membrane</location>
        <topology evidence="1">Single-pass membrane protein</topology>
    </subcellularLocation>
</comment>
<evidence type="ECO:0000256" key="7">
    <source>
        <dbReference type="ARBA" id="ARBA00022792"/>
    </source>
</evidence>
<dbReference type="GO" id="GO:0005743">
    <property type="term" value="C:mitochondrial inner membrane"/>
    <property type="evidence" value="ECO:0007669"/>
    <property type="project" value="UniProtKB-SubCell"/>
</dbReference>
<keyword evidence="6 14" id="KW-0812">Transmembrane</keyword>
<evidence type="ECO:0000256" key="5">
    <source>
        <dbReference type="ARBA" id="ARBA00022660"/>
    </source>
</evidence>
<evidence type="ECO:0000256" key="6">
    <source>
        <dbReference type="ARBA" id="ARBA00022692"/>
    </source>
</evidence>
<dbReference type="PANTHER" id="PTHR15469">
    <property type="entry name" value="NADH-UBIQUINONE OXIDOREDUCTASE B15 SUBUNIT"/>
    <property type="match status" value="1"/>
</dbReference>
<keyword evidence="16" id="KW-1185">Reference proteome</keyword>
<evidence type="ECO:0000256" key="4">
    <source>
        <dbReference type="ARBA" id="ARBA00022448"/>
    </source>
</evidence>
<evidence type="ECO:0000256" key="8">
    <source>
        <dbReference type="ARBA" id="ARBA00022982"/>
    </source>
</evidence>
<evidence type="ECO:0000256" key="11">
    <source>
        <dbReference type="ARBA" id="ARBA00023136"/>
    </source>
</evidence>
<dbReference type="OrthoDB" id="5818798at2759"/>
<name>A0A1J1IHU4_9DIPT</name>
<feature type="transmembrane region" description="Helical" evidence="14">
    <location>
        <begin position="64"/>
        <end position="82"/>
    </location>
</feature>
<keyword evidence="5" id="KW-0679">Respiratory chain</keyword>
<accession>A0A1J1IHU4</accession>
<evidence type="ECO:0000256" key="13">
    <source>
        <dbReference type="ARBA" id="ARBA00030987"/>
    </source>
</evidence>
<keyword evidence="10" id="KW-0496">Mitochondrion</keyword>
<keyword evidence="11 14" id="KW-0472">Membrane</keyword>
<evidence type="ECO:0000256" key="12">
    <source>
        <dbReference type="ARBA" id="ARBA00030212"/>
    </source>
</evidence>
<organism evidence="15 16">
    <name type="scientific">Clunio marinus</name>
    <dbReference type="NCBI Taxonomy" id="568069"/>
    <lineage>
        <taxon>Eukaryota</taxon>
        <taxon>Metazoa</taxon>
        <taxon>Ecdysozoa</taxon>
        <taxon>Arthropoda</taxon>
        <taxon>Hexapoda</taxon>
        <taxon>Insecta</taxon>
        <taxon>Pterygota</taxon>
        <taxon>Neoptera</taxon>
        <taxon>Endopterygota</taxon>
        <taxon>Diptera</taxon>
        <taxon>Nematocera</taxon>
        <taxon>Chironomoidea</taxon>
        <taxon>Chironomidae</taxon>
        <taxon>Clunio</taxon>
    </lineage>
</organism>
<keyword evidence="8" id="KW-0249">Electron transport</keyword>
<evidence type="ECO:0000313" key="15">
    <source>
        <dbReference type="EMBL" id="CRK99831.1"/>
    </source>
</evidence>
<dbReference type="AlphaFoldDB" id="A0A1J1IHU4"/>
<keyword evidence="4" id="KW-0813">Transport</keyword>
<sequence>MSSEQISSKQKRVIELRNEYLKQINNPYRHMTAEGGHVFDPAIYRFHAMRVSHYDHFKPNFKTFRIGFGLVVLPILLSAWAFKYERETREEKFRTGQVAYKDRLFKFI</sequence>
<keyword evidence="9 14" id="KW-1133">Transmembrane helix</keyword>
<evidence type="ECO:0000256" key="10">
    <source>
        <dbReference type="ARBA" id="ARBA00023128"/>
    </source>
</evidence>